<dbReference type="PROSITE" id="PS51257">
    <property type="entry name" value="PROKAR_LIPOPROTEIN"/>
    <property type="match status" value="1"/>
</dbReference>
<dbReference type="RefSeq" id="WP_026198304.1">
    <property type="nucleotide sequence ID" value="NZ_KB902280.1"/>
</dbReference>
<dbReference type="InterPro" id="IPR036365">
    <property type="entry name" value="PGBD-like_sf"/>
</dbReference>
<accession>A0A0D0QA07</accession>
<dbReference type="InterPro" id="IPR043426">
    <property type="entry name" value="MltB-like"/>
</dbReference>
<comment type="caution">
    <text evidence="4">The sequence shown here is derived from an EMBL/GenBank/DDBJ whole genome shotgun (WGS) entry which is preliminary data.</text>
</comment>
<dbReference type="SUPFAM" id="SSF53955">
    <property type="entry name" value="Lysozyme-like"/>
    <property type="match status" value="1"/>
</dbReference>
<keyword evidence="1" id="KW-0732">Signal</keyword>
<reference evidence="4 5" key="1">
    <citation type="submission" date="2013-01" db="EMBL/GenBank/DDBJ databases">
        <authorList>
            <person name="Fiebig A."/>
            <person name="Goeker M."/>
            <person name="Klenk H.-P.P."/>
        </authorList>
    </citation>
    <scope>NUCLEOTIDE SEQUENCE [LARGE SCALE GENOMIC DNA]</scope>
    <source>
        <strain evidence="4 5">DSM 24838</strain>
    </source>
</reference>
<evidence type="ECO:0000259" key="2">
    <source>
        <dbReference type="Pfam" id="PF01471"/>
    </source>
</evidence>
<feature type="domain" description="Peptidoglycan binding-like" evidence="2">
    <location>
        <begin position="357"/>
        <end position="412"/>
    </location>
</feature>
<dbReference type="Gene3D" id="1.10.101.10">
    <property type="entry name" value="PGBD-like superfamily/PGBD"/>
    <property type="match status" value="1"/>
</dbReference>
<dbReference type="PANTHER" id="PTHR30163">
    <property type="entry name" value="MEMBRANE-BOUND LYTIC MUREIN TRANSGLYCOSYLASE B"/>
    <property type="match status" value="1"/>
</dbReference>
<dbReference type="InterPro" id="IPR031304">
    <property type="entry name" value="SLT_2"/>
</dbReference>
<feature type="domain" description="Transglycosylase SLT" evidence="3">
    <location>
        <begin position="50"/>
        <end position="336"/>
    </location>
</feature>
<gene>
    <name evidence="4" type="ORF">Wenmar_00032</name>
</gene>
<dbReference type="InterPro" id="IPR023346">
    <property type="entry name" value="Lysozyme-like_dom_sf"/>
</dbReference>
<sequence length="414" mass="44223">MAVNLRKGAFLMAALALVASCGGAPMSQPSSTAPAPAPVVQATPAQTAAFREWTAGFRPRALNAGISAATFDRAFANADYRPDVIDSQRNQPEFSRTLRQYLGNAVTDTRIAEGQRMLSQYAGLLSEIEARYNVDREVVVAIWGLESQYGARRGTIPTVDALATLAMAGSRSSFFAEQLVAALRILQNGDVTPERMTGSWAGAMGHTQFIPTSYQSLAADFRGDGRRDIWSDDPTDALASTARYLQNSGWQRGRPWGIEVRVPDGASTGGSASPDAWAARGIVAADGRSIPNYGSAEILRPDGASGPAFMIFRNAEAIRRYNNAAAYVVAVGYLSDRLKGGAPFQTVWPAGERALTEPERMEIQRRLASAGYYSDEIDGRLGPATLAAIRAWQQANGQTVTGDPSLALLRALGG</sequence>
<dbReference type="Gene3D" id="1.10.530.10">
    <property type="match status" value="1"/>
</dbReference>
<evidence type="ECO:0000256" key="1">
    <source>
        <dbReference type="SAM" id="SignalP"/>
    </source>
</evidence>
<dbReference type="Pfam" id="PF01471">
    <property type="entry name" value="PG_binding_1"/>
    <property type="match status" value="1"/>
</dbReference>
<proteinExistence type="predicted"/>
<evidence type="ECO:0000259" key="3">
    <source>
        <dbReference type="Pfam" id="PF13406"/>
    </source>
</evidence>
<dbReference type="PATRIC" id="fig|1123501.6.peg.98"/>
<dbReference type="SUPFAM" id="SSF47090">
    <property type="entry name" value="PGBD-like"/>
    <property type="match status" value="1"/>
</dbReference>
<dbReference type="AlphaFoldDB" id="A0A0D0QA07"/>
<dbReference type="PANTHER" id="PTHR30163:SF8">
    <property type="entry name" value="LYTIC MUREIN TRANSGLYCOSYLASE"/>
    <property type="match status" value="1"/>
</dbReference>
<feature type="chain" id="PRO_5002219049" evidence="1">
    <location>
        <begin position="24"/>
        <end position="414"/>
    </location>
</feature>
<dbReference type="Proteomes" id="UP000035100">
    <property type="component" value="Unassembled WGS sequence"/>
</dbReference>
<dbReference type="GO" id="GO:0009253">
    <property type="term" value="P:peptidoglycan catabolic process"/>
    <property type="evidence" value="ECO:0007669"/>
    <property type="project" value="TreeGrafter"/>
</dbReference>
<dbReference type="Gene3D" id="1.10.8.350">
    <property type="entry name" value="Bacterial muramidase"/>
    <property type="match status" value="1"/>
</dbReference>
<feature type="signal peptide" evidence="1">
    <location>
        <begin position="1"/>
        <end position="23"/>
    </location>
</feature>
<dbReference type="STRING" id="1123501.Wenmar_00032"/>
<protein>
    <submittedName>
        <fullName evidence="4">Lytic murein transglycosylase</fullName>
    </submittedName>
</protein>
<dbReference type="GO" id="GO:0008933">
    <property type="term" value="F:peptidoglycan lytic transglycosylase activity"/>
    <property type="evidence" value="ECO:0007669"/>
    <property type="project" value="TreeGrafter"/>
</dbReference>
<dbReference type="InterPro" id="IPR036366">
    <property type="entry name" value="PGBDSf"/>
</dbReference>
<dbReference type="eggNOG" id="COG2951">
    <property type="taxonomic scope" value="Bacteria"/>
</dbReference>
<dbReference type="InterPro" id="IPR011970">
    <property type="entry name" value="MltB_2"/>
</dbReference>
<keyword evidence="5" id="KW-1185">Reference proteome</keyword>
<evidence type="ECO:0000313" key="5">
    <source>
        <dbReference type="Proteomes" id="UP000035100"/>
    </source>
</evidence>
<dbReference type="OrthoDB" id="9808544at2"/>
<dbReference type="EMBL" id="AONG01000002">
    <property type="protein sequence ID" value="KIQ71264.1"/>
    <property type="molecule type" value="Genomic_DNA"/>
</dbReference>
<dbReference type="Pfam" id="PF13406">
    <property type="entry name" value="SLT_2"/>
    <property type="match status" value="1"/>
</dbReference>
<dbReference type="InterPro" id="IPR002477">
    <property type="entry name" value="Peptidoglycan-bd-like"/>
</dbReference>
<dbReference type="eggNOG" id="COG3409">
    <property type="taxonomic scope" value="Bacteria"/>
</dbReference>
<name>A0A0D0QA07_9RHOB</name>
<dbReference type="NCBIfam" id="TIGR02283">
    <property type="entry name" value="MltB_2"/>
    <property type="match status" value="1"/>
</dbReference>
<organism evidence="4 5">
    <name type="scientific">Wenxinia marina DSM 24838</name>
    <dbReference type="NCBI Taxonomy" id="1123501"/>
    <lineage>
        <taxon>Bacteria</taxon>
        <taxon>Pseudomonadati</taxon>
        <taxon>Pseudomonadota</taxon>
        <taxon>Alphaproteobacteria</taxon>
        <taxon>Rhodobacterales</taxon>
        <taxon>Roseobacteraceae</taxon>
        <taxon>Wenxinia</taxon>
    </lineage>
</organism>
<evidence type="ECO:0000313" key="4">
    <source>
        <dbReference type="EMBL" id="KIQ71264.1"/>
    </source>
</evidence>